<evidence type="ECO:0000313" key="4">
    <source>
        <dbReference type="EMBL" id="MBS4537695.1"/>
    </source>
</evidence>
<reference evidence="4" key="1">
    <citation type="submission" date="2019-12" db="EMBL/GenBank/DDBJ databases">
        <title>Clostridiaceae gen. nov. sp. nov., isolated from sediment in Xinjiang, China.</title>
        <authorList>
            <person name="Zhang R."/>
        </authorList>
    </citation>
    <scope>NUCLEOTIDE SEQUENCE</scope>
    <source>
        <strain evidence="4">D2Q-11</strain>
    </source>
</reference>
<dbReference type="InterPro" id="IPR006119">
    <property type="entry name" value="Resolv_N"/>
</dbReference>
<dbReference type="SUPFAM" id="SSF53041">
    <property type="entry name" value="Resolvase-like"/>
    <property type="match status" value="1"/>
</dbReference>
<evidence type="ECO:0000313" key="5">
    <source>
        <dbReference type="Proteomes" id="UP000724672"/>
    </source>
</evidence>
<dbReference type="PROSITE" id="PS51736">
    <property type="entry name" value="RECOMBINASES_3"/>
    <property type="match status" value="1"/>
</dbReference>
<dbReference type="Proteomes" id="UP000724672">
    <property type="component" value="Unassembled WGS sequence"/>
</dbReference>
<dbReference type="PANTHER" id="PTHR30461:SF23">
    <property type="entry name" value="DNA RECOMBINASE-RELATED"/>
    <property type="match status" value="1"/>
</dbReference>
<dbReference type="AlphaFoldDB" id="A0A942Z891"/>
<dbReference type="Pfam" id="PF13408">
    <property type="entry name" value="Zn_ribbon_recom"/>
    <property type="match status" value="1"/>
</dbReference>
<sequence length="540" mass="62908">MEVTVISTIAIYARKSKFTGKGESTENQVKLCKEYAYNHFQVGEIILYEDEGYSGGNTDRPKYKEMMEASNKKKFDVIICYRLDRISRNIADFTSLIETLLDNNIDFVSIREQFDTSTPMGRAMMYISSVFAQLERETIAERIKDNMYELARSGRWLGGKTPMGYISKEVSYKDKDGIERKMYILSTVEKELNQVKTLYNKYLELGSLTQLESWTLENNIKTKTGKYFDKSILKVILSNPVYAIADKNIYKYFKSHDSDIADTIDEFDGKNGLMVYNKHDERKGNIARKDKSDWIVAIGKHKGVIHSNDWIKVQQQLIRNSKKAPRSGTSEVGLLTPLLTCKNCGSKMRVITSRKNNKVYYYYKCLLKERSRSTKCNTKNLNGRKADKYVIDKIKELGSLDIDVYEYLKKMESRIIESSPDDKSQKEELIDELERYKKSVSNLTLQLAESKGSSVSKYIIEQIEKFDKKIKELELRLKNMEHESKVLNEKRERIVEYLELIKHFSNNVDNLKFKEKNKLFARIVKVILWNGEKLNIKIQQ</sequence>
<dbReference type="SMART" id="SM00857">
    <property type="entry name" value="Resolvase"/>
    <property type="match status" value="1"/>
</dbReference>
<dbReference type="Gene3D" id="3.90.1750.20">
    <property type="entry name" value="Putative Large Serine Recombinase, Chain B, Domain 2"/>
    <property type="match status" value="2"/>
</dbReference>
<dbReference type="InterPro" id="IPR025827">
    <property type="entry name" value="Zn_ribbon_recom_dom"/>
</dbReference>
<gene>
    <name evidence="4" type="ORF">GOQ27_04430</name>
</gene>
<dbReference type="InterPro" id="IPR011109">
    <property type="entry name" value="DNA_bind_recombinase_dom"/>
</dbReference>
<dbReference type="CDD" id="cd03768">
    <property type="entry name" value="SR_ResInv"/>
    <property type="match status" value="1"/>
</dbReference>
<comment type="caution">
    <text evidence="4">The sequence shown here is derived from an EMBL/GenBank/DDBJ whole genome shotgun (WGS) entry which is preliminary data.</text>
</comment>
<dbReference type="Gene3D" id="3.40.50.1390">
    <property type="entry name" value="Resolvase, N-terminal catalytic domain"/>
    <property type="match status" value="1"/>
</dbReference>
<proteinExistence type="predicted"/>
<dbReference type="InterPro" id="IPR036162">
    <property type="entry name" value="Resolvase-like_N_sf"/>
</dbReference>
<dbReference type="PANTHER" id="PTHR30461">
    <property type="entry name" value="DNA-INVERTASE FROM LAMBDOID PROPHAGE"/>
    <property type="match status" value="1"/>
</dbReference>
<organism evidence="4 5">
    <name type="scientific">Anaeromonas frigoriresistens</name>
    <dbReference type="NCBI Taxonomy" id="2683708"/>
    <lineage>
        <taxon>Bacteria</taxon>
        <taxon>Bacillati</taxon>
        <taxon>Bacillota</taxon>
        <taxon>Tissierellia</taxon>
        <taxon>Tissierellales</taxon>
        <taxon>Thermohalobacteraceae</taxon>
        <taxon>Anaeromonas</taxon>
    </lineage>
</organism>
<dbReference type="GO" id="GO:0000150">
    <property type="term" value="F:DNA strand exchange activity"/>
    <property type="evidence" value="ECO:0007669"/>
    <property type="project" value="InterPro"/>
</dbReference>
<feature type="domain" description="Recombinase" evidence="3">
    <location>
        <begin position="162"/>
        <end position="323"/>
    </location>
</feature>
<dbReference type="EMBL" id="WSFT01000020">
    <property type="protein sequence ID" value="MBS4537695.1"/>
    <property type="molecule type" value="Genomic_DNA"/>
</dbReference>
<feature type="coiled-coil region" evidence="1">
    <location>
        <begin position="426"/>
        <end position="490"/>
    </location>
</feature>
<keyword evidence="5" id="KW-1185">Reference proteome</keyword>
<accession>A0A942Z891</accession>
<dbReference type="InterPro" id="IPR050639">
    <property type="entry name" value="SSR_resolvase"/>
</dbReference>
<protein>
    <submittedName>
        <fullName evidence="4">Recombinase family protein</fullName>
    </submittedName>
</protein>
<keyword evidence="1" id="KW-0175">Coiled coil</keyword>
<evidence type="ECO:0000256" key="1">
    <source>
        <dbReference type="SAM" id="Coils"/>
    </source>
</evidence>
<name>A0A942Z891_9FIRM</name>
<dbReference type="InterPro" id="IPR038109">
    <property type="entry name" value="DNA_bind_recomb_sf"/>
</dbReference>
<dbReference type="PROSITE" id="PS51737">
    <property type="entry name" value="RECOMBINASE_DNA_BIND"/>
    <property type="match status" value="1"/>
</dbReference>
<dbReference type="Pfam" id="PF00239">
    <property type="entry name" value="Resolvase"/>
    <property type="match status" value="1"/>
</dbReference>
<dbReference type="GO" id="GO:0003677">
    <property type="term" value="F:DNA binding"/>
    <property type="evidence" value="ECO:0007669"/>
    <property type="project" value="InterPro"/>
</dbReference>
<dbReference type="Pfam" id="PF07508">
    <property type="entry name" value="Recombinase"/>
    <property type="match status" value="1"/>
</dbReference>
<evidence type="ECO:0000259" key="2">
    <source>
        <dbReference type="PROSITE" id="PS51736"/>
    </source>
</evidence>
<evidence type="ECO:0000259" key="3">
    <source>
        <dbReference type="PROSITE" id="PS51737"/>
    </source>
</evidence>
<dbReference type="RefSeq" id="WP_203365626.1">
    <property type="nucleotide sequence ID" value="NZ_WSFT01000020.1"/>
</dbReference>
<feature type="domain" description="Resolvase/invertase-type recombinase catalytic" evidence="2">
    <location>
        <begin position="8"/>
        <end position="154"/>
    </location>
</feature>